<dbReference type="InterPro" id="IPR052156">
    <property type="entry name" value="BCAA_Transport_ATP-bd_LivF"/>
</dbReference>
<dbReference type="CDD" id="cd03224">
    <property type="entry name" value="ABC_TM1139_LivF_branched"/>
    <property type="match status" value="1"/>
</dbReference>
<dbReference type="InterPro" id="IPR017871">
    <property type="entry name" value="ABC_transporter-like_CS"/>
</dbReference>
<dbReference type="EMBL" id="CP061379">
    <property type="protein sequence ID" value="QPF90699.1"/>
    <property type="molecule type" value="Genomic_DNA"/>
</dbReference>
<keyword evidence="4 8" id="KW-0067">ATP-binding</keyword>
<name>A0A7S9D3U1_9BRAD</name>
<evidence type="ECO:0000256" key="4">
    <source>
        <dbReference type="ARBA" id="ARBA00022840"/>
    </source>
</evidence>
<dbReference type="Proteomes" id="UP000594621">
    <property type="component" value="Chromosome"/>
</dbReference>
<dbReference type="InterPro" id="IPR003439">
    <property type="entry name" value="ABC_transporter-like_ATP-bd"/>
</dbReference>
<dbReference type="GO" id="GO:0015658">
    <property type="term" value="F:branched-chain amino acid transmembrane transporter activity"/>
    <property type="evidence" value="ECO:0007669"/>
    <property type="project" value="TreeGrafter"/>
</dbReference>
<dbReference type="InterPro" id="IPR003593">
    <property type="entry name" value="AAA+_ATPase"/>
</dbReference>
<reference evidence="8 9" key="1">
    <citation type="submission" date="2020-09" db="EMBL/GenBank/DDBJ databases">
        <title>Complete genomes of bradyrhizobia occurring on native shrubby legumes in Australia.</title>
        <authorList>
            <person name="Lafay B."/>
        </authorList>
    </citation>
    <scope>NUCLEOTIDE SEQUENCE [LARGE SCALE GENOMIC DNA]</scope>
    <source>
        <strain evidence="8 9">BDV5040</strain>
    </source>
</reference>
<evidence type="ECO:0000256" key="1">
    <source>
        <dbReference type="ARBA" id="ARBA00005417"/>
    </source>
</evidence>
<dbReference type="Pfam" id="PF00005">
    <property type="entry name" value="ABC_tran"/>
    <property type="match status" value="1"/>
</dbReference>
<dbReference type="PANTHER" id="PTHR43820">
    <property type="entry name" value="HIGH-AFFINITY BRANCHED-CHAIN AMINO ACID TRANSPORT ATP-BINDING PROTEIN LIVF"/>
    <property type="match status" value="1"/>
</dbReference>
<dbReference type="SUPFAM" id="SSF52540">
    <property type="entry name" value="P-loop containing nucleoside triphosphate hydrolases"/>
    <property type="match status" value="1"/>
</dbReference>
<evidence type="ECO:0000256" key="5">
    <source>
        <dbReference type="ARBA" id="ARBA00022970"/>
    </source>
</evidence>
<organism evidence="8 9">
    <name type="scientific">Bradyrhizobium commune</name>
    <dbReference type="NCBI Taxonomy" id="83627"/>
    <lineage>
        <taxon>Bacteria</taxon>
        <taxon>Pseudomonadati</taxon>
        <taxon>Pseudomonadota</taxon>
        <taxon>Alphaproteobacteria</taxon>
        <taxon>Hyphomicrobiales</taxon>
        <taxon>Nitrobacteraceae</taxon>
        <taxon>Bradyrhizobium</taxon>
    </lineage>
</organism>
<accession>A0A7S9D3U1</accession>
<comment type="function">
    <text evidence="6">Involved in beta-(1--&gt;2)glucan export. Transmembrane domains (TMD) form a pore in the inner membrane and the ATP-binding domain (NBD) is responsible for energy generation.</text>
</comment>
<comment type="similarity">
    <text evidence="1">Belongs to the ABC transporter superfamily.</text>
</comment>
<keyword evidence="3" id="KW-0547">Nucleotide-binding</keyword>
<evidence type="ECO:0000259" key="7">
    <source>
        <dbReference type="PROSITE" id="PS50893"/>
    </source>
</evidence>
<dbReference type="GO" id="GO:0005524">
    <property type="term" value="F:ATP binding"/>
    <property type="evidence" value="ECO:0007669"/>
    <property type="project" value="UniProtKB-KW"/>
</dbReference>
<evidence type="ECO:0000313" key="8">
    <source>
        <dbReference type="EMBL" id="QPF90699.1"/>
    </source>
</evidence>
<dbReference type="PROSITE" id="PS00211">
    <property type="entry name" value="ABC_TRANSPORTER_1"/>
    <property type="match status" value="1"/>
</dbReference>
<dbReference type="InterPro" id="IPR027417">
    <property type="entry name" value="P-loop_NTPase"/>
</dbReference>
<gene>
    <name evidence="8" type="ORF">IC761_30100</name>
</gene>
<sequence>MSAVATEWQLSGVSAGYADRIVLNDISFTLGQGQTMALIGHNGAGKSTLLKLLYGMLPPREGTITCRSRDLQGVPPVERMRYGISYMPEGRGVFPNITVEDNLKLGLAAFKLSQVERNARIERVVEPLPILREFFYRRAGLLSGGQQQMLSLARTLAANPKSLLLDEPSIGLAPKLFQDLLITIKDAQKILQFSIILVEQNVQTALRVADLALVLKAGRILYLGKPASIMDRTKLMELY</sequence>
<dbReference type="KEGG" id="bcou:IC761_30100"/>
<evidence type="ECO:0000256" key="3">
    <source>
        <dbReference type="ARBA" id="ARBA00022741"/>
    </source>
</evidence>
<dbReference type="SMART" id="SM00382">
    <property type="entry name" value="AAA"/>
    <property type="match status" value="1"/>
</dbReference>
<feature type="domain" description="ABC transporter" evidence="7">
    <location>
        <begin position="8"/>
        <end position="238"/>
    </location>
</feature>
<evidence type="ECO:0000313" key="9">
    <source>
        <dbReference type="Proteomes" id="UP000594621"/>
    </source>
</evidence>
<dbReference type="AlphaFoldDB" id="A0A7S9D3U1"/>
<evidence type="ECO:0000256" key="2">
    <source>
        <dbReference type="ARBA" id="ARBA00022448"/>
    </source>
</evidence>
<dbReference type="RefSeq" id="WP_195800282.1">
    <property type="nucleotide sequence ID" value="NZ_CP061379.1"/>
</dbReference>
<dbReference type="GO" id="GO:0015807">
    <property type="term" value="P:L-amino acid transport"/>
    <property type="evidence" value="ECO:0007669"/>
    <property type="project" value="TreeGrafter"/>
</dbReference>
<proteinExistence type="inferred from homology"/>
<dbReference type="Gene3D" id="3.40.50.300">
    <property type="entry name" value="P-loop containing nucleotide triphosphate hydrolases"/>
    <property type="match status" value="1"/>
</dbReference>
<keyword evidence="5" id="KW-0029">Amino-acid transport</keyword>
<protein>
    <submittedName>
        <fullName evidence="8">ABC transporter ATP-binding protein</fullName>
    </submittedName>
</protein>
<dbReference type="PROSITE" id="PS50893">
    <property type="entry name" value="ABC_TRANSPORTER_2"/>
    <property type="match status" value="1"/>
</dbReference>
<keyword evidence="9" id="KW-1185">Reference proteome</keyword>
<dbReference type="GO" id="GO:0016887">
    <property type="term" value="F:ATP hydrolysis activity"/>
    <property type="evidence" value="ECO:0007669"/>
    <property type="project" value="InterPro"/>
</dbReference>
<evidence type="ECO:0000256" key="6">
    <source>
        <dbReference type="ARBA" id="ARBA00024722"/>
    </source>
</evidence>
<keyword evidence="2" id="KW-0813">Transport</keyword>
<dbReference type="PANTHER" id="PTHR43820:SF4">
    <property type="entry name" value="HIGH-AFFINITY BRANCHED-CHAIN AMINO ACID TRANSPORT ATP-BINDING PROTEIN LIVF"/>
    <property type="match status" value="1"/>
</dbReference>